<name>A0A0S4JU80_BODSA</name>
<reference evidence="4" key="1">
    <citation type="submission" date="2015-09" db="EMBL/GenBank/DDBJ databases">
        <authorList>
            <consortium name="Pathogen Informatics"/>
        </authorList>
    </citation>
    <scope>NUCLEOTIDE SEQUENCE [LARGE SCALE GENOMIC DNA]</scope>
    <source>
        <strain evidence="4">Lake Konstanz</strain>
    </source>
</reference>
<evidence type="ECO:0000313" key="3">
    <source>
        <dbReference type="EMBL" id="CUG92997.1"/>
    </source>
</evidence>
<keyword evidence="1" id="KW-0812">Transmembrane</keyword>
<dbReference type="AlphaFoldDB" id="A0A0S4JU80"/>
<sequence>MSLAVLCASSLALAVQSSATPLHTTAVSIIFIAVNGIALLYFFRTVIVVAKGQALDLIQSEAPGIHDALQDRSGAIERLRRQCRATETMLRVTNARFANCYELVQFIEANILSVDDPIAPVHFEGGVSKSSSQPSEVQFAAPVVVGDVSDFDGDFDGLVLPPRRTEQQPQASLHHDELSALEADFSLTEFDFTTKSAHFDAEPQPAVRAFHQADMSLPSTSVLSHHPIDLWDMDIATLTPRRSSLGGASAIIMPQQHPWQLYDDNDDFDVVSTLLTAAAPSPPAAVRHELRAIPDRKTLILKPHAGNATDVAAKPQDERAEPNVMRKLLATREDMTNMRNHIQRFHSLAAMLPRTVGAYVADIAVHEQKRQKREQQRAAHDGDTEELLHSEQLATALCEILVVEKILFADAALFLR</sequence>
<keyword evidence="1" id="KW-1133">Transmembrane helix</keyword>
<keyword evidence="1" id="KW-0472">Membrane</keyword>
<evidence type="ECO:0000313" key="4">
    <source>
        <dbReference type="Proteomes" id="UP000051952"/>
    </source>
</evidence>
<dbReference type="VEuPathDB" id="TriTrypDB:BSAL_40185"/>
<keyword evidence="4" id="KW-1185">Reference proteome</keyword>
<proteinExistence type="predicted"/>
<gene>
    <name evidence="3" type="ORF">BSAL_40185</name>
</gene>
<evidence type="ECO:0000256" key="1">
    <source>
        <dbReference type="SAM" id="Phobius"/>
    </source>
</evidence>
<organism evidence="3 4">
    <name type="scientific">Bodo saltans</name>
    <name type="common">Flagellated protozoan</name>
    <dbReference type="NCBI Taxonomy" id="75058"/>
    <lineage>
        <taxon>Eukaryota</taxon>
        <taxon>Discoba</taxon>
        <taxon>Euglenozoa</taxon>
        <taxon>Kinetoplastea</taxon>
        <taxon>Metakinetoplastina</taxon>
        <taxon>Eubodonida</taxon>
        <taxon>Bodonidae</taxon>
        <taxon>Bodo</taxon>
    </lineage>
</organism>
<feature type="transmembrane region" description="Helical" evidence="1">
    <location>
        <begin position="29"/>
        <end position="50"/>
    </location>
</feature>
<accession>A0A0S4JU80</accession>
<protein>
    <submittedName>
        <fullName evidence="3">Membrane-associated protein, putative</fullName>
    </submittedName>
</protein>
<dbReference type="Proteomes" id="UP000051952">
    <property type="component" value="Unassembled WGS sequence"/>
</dbReference>
<feature type="signal peptide" evidence="2">
    <location>
        <begin position="1"/>
        <end position="19"/>
    </location>
</feature>
<feature type="chain" id="PRO_5006622694" evidence="2">
    <location>
        <begin position="20"/>
        <end position="416"/>
    </location>
</feature>
<keyword evidence="2" id="KW-0732">Signal</keyword>
<evidence type="ECO:0000256" key="2">
    <source>
        <dbReference type="SAM" id="SignalP"/>
    </source>
</evidence>
<dbReference type="EMBL" id="CYKH01002104">
    <property type="protein sequence ID" value="CUG92997.1"/>
    <property type="molecule type" value="Genomic_DNA"/>
</dbReference>